<feature type="transmembrane region" description="Helical" evidence="7">
    <location>
        <begin position="45"/>
        <end position="64"/>
    </location>
</feature>
<comment type="subcellular location">
    <subcellularLocation>
        <location evidence="1">Cell membrane</location>
        <topology evidence="1">Multi-pass membrane protein</topology>
    </subcellularLocation>
</comment>
<dbReference type="GO" id="GO:0005886">
    <property type="term" value="C:plasma membrane"/>
    <property type="evidence" value="ECO:0007669"/>
    <property type="project" value="UniProtKB-SubCell"/>
</dbReference>
<sequence length="236" mass="25545">MGKFKGVTGCKVFSEIILKLTLAILVGGIFGIERELRGRSAGIRTNILVCLSGTLVMLLSSGYFTNTSDLAVRIQLDPGRIAAGAVTGIGFLGAGVILKTKGEVQGLTTAALIFLNMILGLCIGSGLYLLAISGTVFSLIPLTILRRLSSLIKKEMRILNISIKSCDKEEAQTKLSRILAKNKVVVLSHDISCNFEKEELKVSLLIEAVSEKPFLKLFEELREIKFIKSLSISAKE</sequence>
<dbReference type="RefSeq" id="WP_013755450.1">
    <property type="nucleotide sequence ID" value="NC_015499.1"/>
</dbReference>
<comment type="similarity">
    <text evidence="2">Belongs to the MgtC/SapB family.</text>
</comment>
<evidence type="ECO:0000313" key="10">
    <source>
        <dbReference type="Proteomes" id="UP000011765"/>
    </source>
</evidence>
<proteinExistence type="inferred from homology"/>
<evidence type="ECO:0000256" key="7">
    <source>
        <dbReference type="SAM" id="Phobius"/>
    </source>
</evidence>
<dbReference type="PRINTS" id="PR01837">
    <property type="entry name" value="MGTCSAPBPROT"/>
</dbReference>
<keyword evidence="6 7" id="KW-0472">Membrane</keyword>
<evidence type="ECO:0000256" key="3">
    <source>
        <dbReference type="ARBA" id="ARBA00022475"/>
    </source>
</evidence>
<keyword evidence="5 7" id="KW-1133">Transmembrane helix</keyword>
<dbReference type="EMBL" id="CP002690">
    <property type="protein sequence ID" value="AEE13720.1"/>
    <property type="molecule type" value="Genomic_DNA"/>
</dbReference>
<keyword evidence="4 7" id="KW-0812">Transmembrane</keyword>
<protein>
    <submittedName>
        <fullName evidence="9">MgtC/SapB transporter</fullName>
    </submittedName>
</protein>
<dbReference type="KEGG" id="tnr:Thena_0068"/>
<evidence type="ECO:0000256" key="2">
    <source>
        <dbReference type="ARBA" id="ARBA00009298"/>
    </source>
</evidence>
<keyword evidence="3" id="KW-1003">Cell membrane</keyword>
<dbReference type="eggNOG" id="COG1285">
    <property type="taxonomic scope" value="Bacteria"/>
</dbReference>
<evidence type="ECO:0000256" key="6">
    <source>
        <dbReference type="ARBA" id="ARBA00023136"/>
    </source>
</evidence>
<accession>M1E5R4</accession>
<keyword evidence="10" id="KW-1185">Reference proteome</keyword>
<dbReference type="AlphaFoldDB" id="M1E5R4"/>
<feature type="transmembrane region" description="Helical" evidence="7">
    <location>
        <begin position="79"/>
        <end position="97"/>
    </location>
</feature>
<feature type="transmembrane region" description="Helical" evidence="7">
    <location>
        <begin position="104"/>
        <end position="121"/>
    </location>
</feature>
<evidence type="ECO:0000256" key="1">
    <source>
        <dbReference type="ARBA" id="ARBA00004651"/>
    </source>
</evidence>
<dbReference type="Proteomes" id="UP000011765">
    <property type="component" value="Chromosome"/>
</dbReference>
<organism evidence="9 10">
    <name type="scientific">Thermodesulfobium narugense DSM 14796</name>
    <dbReference type="NCBI Taxonomy" id="747365"/>
    <lineage>
        <taxon>Bacteria</taxon>
        <taxon>Pseudomonadati</taxon>
        <taxon>Thermodesulfobiota</taxon>
        <taxon>Thermodesulfobiia</taxon>
        <taxon>Thermodesulfobiales</taxon>
        <taxon>Thermodesulfobiaceae</taxon>
        <taxon>Thermodesulfobium</taxon>
    </lineage>
</organism>
<name>M1E5R4_9BACT</name>
<evidence type="ECO:0000256" key="5">
    <source>
        <dbReference type="ARBA" id="ARBA00022989"/>
    </source>
</evidence>
<dbReference type="PANTHER" id="PTHR33778:SF1">
    <property type="entry name" value="MAGNESIUM TRANSPORTER YHID-RELATED"/>
    <property type="match status" value="1"/>
</dbReference>
<dbReference type="Pfam" id="PF02308">
    <property type="entry name" value="MgtC"/>
    <property type="match status" value="1"/>
</dbReference>
<gene>
    <name evidence="9" type="ORF">Thena_0068</name>
</gene>
<dbReference type="PANTHER" id="PTHR33778">
    <property type="entry name" value="PROTEIN MGTC"/>
    <property type="match status" value="1"/>
</dbReference>
<dbReference type="HOGENOM" id="CLU_079292_0_1_9"/>
<evidence type="ECO:0000313" key="9">
    <source>
        <dbReference type="EMBL" id="AEE13720.1"/>
    </source>
</evidence>
<feature type="transmembrane region" description="Helical" evidence="7">
    <location>
        <begin position="12"/>
        <end position="33"/>
    </location>
</feature>
<dbReference type="STRING" id="747365.Thena_0068"/>
<reference evidence="9 10" key="1">
    <citation type="submission" date="2011-04" db="EMBL/GenBank/DDBJ databases">
        <title>The complete genome of Thermodesulfobium narugense DSM 14796.</title>
        <authorList>
            <consortium name="US DOE Joint Genome Institute (JGI-PGF)"/>
            <person name="Lucas S."/>
            <person name="Han J."/>
            <person name="Lapidus A."/>
            <person name="Bruce D."/>
            <person name="Goodwin L."/>
            <person name="Pitluck S."/>
            <person name="Peters L."/>
            <person name="Kyrpides N."/>
            <person name="Mavromatis K."/>
            <person name="Pagani I."/>
            <person name="Ivanova N."/>
            <person name="Ovchinnikova G."/>
            <person name="Zhang X."/>
            <person name="Saunders L."/>
            <person name="Detter J.C."/>
            <person name="Tapia R."/>
            <person name="Han C."/>
            <person name="Land M."/>
            <person name="Hauser L."/>
            <person name="Markowitz V."/>
            <person name="Cheng J.-F."/>
            <person name="Hugenholtz P."/>
            <person name="Woyke T."/>
            <person name="Wu D."/>
            <person name="Spring S."/>
            <person name="Schroeder M."/>
            <person name="Brambilla E."/>
            <person name="Klenk H.-P."/>
            <person name="Eisen J.A."/>
        </authorList>
    </citation>
    <scope>NUCLEOTIDE SEQUENCE [LARGE SCALE GENOMIC DNA]</scope>
    <source>
        <strain evidence="9 10">DSM 14796</strain>
    </source>
</reference>
<dbReference type="InterPro" id="IPR003416">
    <property type="entry name" value="MgtC/SapB/SrpB/YhiD_fam"/>
</dbReference>
<dbReference type="InterPro" id="IPR049177">
    <property type="entry name" value="MgtC_SapB_SrpB_YhiD_N"/>
</dbReference>
<evidence type="ECO:0000259" key="8">
    <source>
        <dbReference type="Pfam" id="PF02308"/>
    </source>
</evidence>
<feature type="domain" description="MgtC/SapB/SrpB/YhiD N-terminal" evidence="8">
    <location>
        <begin position="20"/>
        <end position="149"/>
    </location>
</feature>
<evidence type="ECO:0000256" key="4">
    <source>
        <dbReference type="ARBA" id="ARBA00022692"/>
    </source>
</evidence>